<dbReference type="PROSITE" id="PS51387">
    <property type="entry name" value="FAD_PCMH"/>
    <property type="match status" value="1"/>
</dbReference>
<accession>A0A2I2ACH8</accession>
<dbReference type="InterPro" id="IPR016166">
    <property type="entry name" value="FAD-bd_PCMH"/>
</dbReference>
<dbReference type="InterPro" id="IPR004113">
    <property type="entry name" value="FAD-bd_oxidored_4_C"/>
</dbReference>
<protein>
    <submittedName>
        <fullName evidence="6">FAD-binding protein</fullName>
    </submittedName>
</protein>
<dbReference type="Proteomes" id="UP000234579">
    <property type="component" value="Unassembled WGS sequence"/>
</dbReference>
<dbReference type="AlphaFoldDB" id="A0A2I2ACH8"/>
<evidence type="ECO:0000256" key="1">
    <source>
        <dbReference type="ARBA" id="ARBA00008000"/>
    </source>
</evidence>
<dbReference type="Pfam" id="PF01565">
    <property type="entry name" value="FAD_binding_4"/>
    <property type="match status" value="1"/>
</dbReference>
<dbReference type="InterPro" id="IPR036318">
    <property type="entry name" value="FAD-bd_PCMH-like_sf"/>
</dbReference>
<keyword evidence="4" id="KW-0560">Oxidoreductase</keyword>
<dbReference type="InterPro" id="IPR051914">
    <property type="entry name" value="FAD-linked_OxidoTrans_Type4"/>
</dbReference>
<dbReference type="FunFam" id="3.30.70.2740:FF:000001">
    <property type="entry name" value="D-lactate dehydrogenase mitochondrial"/>
    <property type="match status" value="1"/>
</dbReference>
<evidence type="ECO:0000256" key="3">
    <source>
        <dbReference type="ARBA" id="ARBA00022827"/>
    </source>
</evidence>
<feature type="domain" description="FAD-binding PCMH-type" evidence="5">
    <location>
        <begin position="45"/>
        <end position="224"/>
    </location>
</feature>
<dbReference type="Gene3D" id="3.30.465.10">
    <property type="match status" value="1"/>
</dbReference>
<comment type="caution">
    <text evidence="6">The sequence shown here is derived from an EMBL/GenBank/DDBJ whole genome shotgun (WGS) entry which is preliminary data.</text>
</comment>
<dbReference type="SUPFAM" id="SSF56176">
    <property type="entry name" value="FAD-binding/transporter-associated domain-like"/>
    <property type="match status" value="1"/>
</dbReference>
<dbReference type="EMBL" id="PKGI01000014">
    <property type="protein sequence ID" value="PLA77070.1"/>
    <property type="molecule type" value="Genomic_DNA"/>
</dbReference>
<proteinExistence type="inferred from homology"/>
<dbReference type="RefSeq" id="WP_101811422.1">
    <property type="nucleotide sequence ID" value="NZ_BLAO01000044.1"/>
</dbReference>
<keyword evidence="3" id="KW-0274">FAD</keyword>
<name>A0A2I2ACH8_9LACO</name>
<dbReference type="Gene3D" id="3.30.70.2740">
    <property type="match status" value="1"/>
</dbReference>
<reference evidence="7" key="1">
    <citation type="submission" date="2017-12" db="EMBL/GenBank/DDBJ databases">
        <authorList>
            <person name="Christensen H."/>
        </authorList>
    </citation>
    <scope>NUCLEOTIDE SEQUENCE [LARGE SCALE GENOMIC DNA]</scope>
    <source>
        <strain evidence="7">268A</strain>
    </source>
</reference>
<dbReference type="GO" id="GO:0071949">
    <property type="term" value="F:FAD binding"/>
    <property type="evidence" value="ECO:0007669"/>
    <property type="project" value="InterPro"/>
</dbReference>
<comment type="similarity">
    <text evidence="1">Belongs to the FAD-binding oxidoreductase/transferase type 4 family.</text>
</comment>
<evidence type="ECO:0000313" key="7">
    <source>
        <dbReference type="Proteomes" id="UP000234579"/>
    </source>
</evidence>
<dbReference type="InterPro" id="IPR016169">
    <property type="entry name" value="FAD-bd_PCMH_sub2"/>
</dbReference>
<evidence type="ECO:0000256" key="4">
    <source>
        <dbReference type="ARBA" id="ARBA00023002"/>
    </source>
</evidence>
<evidence type="ECO:0000313" key="6">
    <source>
        <dbReference type="EMBL" id="PLA77070.1"/>
    </source>
</evidence>
<gene>
    <name evidence="6" type="ORF">CYR79_02745</name>
</gene>
<keyword evidence="2" id="KW-0285">Flavoprotein</keyword>
<dbReference type="GO" id="GO:0016491">
    <property type="term" value="F:oxidoreductase activity"/>
    <property type="evidence" value="ECO:0007669"/>
    <property type="project" value="UniProtKB-KW"/>
</dbReference>
<dbReference type="InterPro" id="IPR016164">
    <property type="entry name" value="FAD-linked_Oxase-like_C"/>
</dbReference>
<evidence type="ECO:0000259" key="5">
    <source>
        <dbReference type="PROSITE" id="PS51387"/>
    </source>
</evidence>
<dbReference type="PANTHER" id="PTHR42934:SF2">
    <property type="entry name" value="GLYCOLATE OXIDASE SUBUNIT GLCD"/>
    <property type="match status" value="1"/>
</dbReference>
<dbReference type="PANTHER" id="PTHR42934">
    <property type="entry name" value="GLYCOLATE OXIDASE SUBUNIT GLCD"/>
    <property type="match status" value="1"/>
</dbReference>
<dbReference type="InterPro" id="IPR006094">
    <property type="entry name" value="Oxid_FAD_bind_N"/>
</dbReference>
<dbReference type="SUPFAM" id="SSF55103">
    <property type="entry name" value="FAD-linked oxidases, C-terminal domain"/>
    <property type="match status" value="1"/>
</dbReference>
<evidence type="ECO:0000256" key="2">
    <source>
        <dbReference type="ARBA" id="ARBA00022630"/>
    </source>
</evidence>
<sequence length="464" mass="50248">MELKFSAFDSKEIIDFLKEQVVDGEVKVDAQTLQTQSYSERLAGNHQPALAFVEAKSIADVQGTLTTARKYHLPVVTQNRFTSTVIGADAVSGGIILSTAKMNQVLELNIEDGYAIVQPGVVNGDLDKLARKHGLFYAPDPASKPLSGIGGNIGTNAGGLSGVRYGSTRDNVLGLKVVLADGRLLELGGKTSKQAFGYNLTQLFIGSEGTLGVIVEATVKLLPLPLSKPLMGLAFFADMPTLAQATSALRMAGLYPAMLEAMDANTLQAIDEFKQTHYATNAGAALIFRIDMVTEQTVKVVKQILAKYHAQNVELTDDEEKQATIIAFRQAMLPAIFNGRNAVMEDMAVPTSKLAELVAYIQQLEKETGLRIFTAGHAGDGNIHPTLTWDKNLKDTPPTVTLALRKMFTKALELGGTISGEHAVGMLKNQWNNVELGPDLDYLQHQIKALFDPMNILNPKRKIN</sequence>
<dbReference type="Pfam" id="PF02913">
    <property type="entry name" value="FAD-oxidase_C"/>
    <property type="match status" value="1"/>
</dbReference>
<organism evidence="6 7">
    <name type="scientific">Ligilactobacillus agilis</name>
    <dbReference type="NCBI Taxonomy" id="1601"/>
    <lineage>
        <taxon>Bacteria</taxon>
        <taxon>Bacillati</taxon>
        <taxon>Bacillota</taxon>
        <taxon>Bacilli</taxon>
        <taxon>Lactobacillales</taxon>
        <taxon>Lactobacillaceae</taxon>
        <taxon>Ligilactobacillus</taxon>
    </lineage>
</organism>